<evidence type="ECO:0000313" key="1">
    <source>
        <dbReference type="EMBL" id="BDT62194.1"/>
    </source>
</evidence>
<organism evidence="1">
    <name type="scientific">Litopenaeus vannamei majanivirus Nimav-1_LVa</name>
    <dbReference type="NCBI Taxonomy" id="2984273"/>
    <lineage>
        <taxon>Viruses</taxon>
        <taxon>Viruses incertae sedis</taxon>
        <taxon>Naldaviricetes</taxon>
        <taxon>Nimaviridae</taxon>
    </lineage>
</organism>
<sequence>MASSSDQYYNEINLYHKCLSHFPELERFKNYQPLWYRQHCVINTTIPQLLMGDMDGIPLSFMLSNYNSNSIDLVFTPWLVGQVSQTLEQLDMSHKEAVGIPYSYSGDLSDARSRLRLEMMMFKPKHIDIMQSKIHVGAITGRACYKPLSMIDYNGIYPILCIPDYKKKEMHIRYFPATKPDDDNLNIQHFAKYTIDPINNEIRWIFSRDVSCCSGNVRGIDAFNYNCWETKSHIDRYKARKHEKSLSDHCKARDENIIKRCFREEMYTYPLFDFALKKIQPHEYQVIKTLLPKESASGYIRPLMFMITKQHKMGSSLILPIPKDGETILYDQFGLPKTDEILPHVDKPEPGSSSPFQIFGITNMIRLNNEKLMMGIVASLNENGNEVDYICIPDYGKGILYYMHDKKINTKYHYLLKFVIDYLYAKTAWWVIPNLNDYYENNIDGSVGEWKRFLEDTNMVKNRNRYHEI</sequence>
<accession>A0A9C7C5M9</accession>
<protein>
    <submittedName>
        <fullName evidence="1">Uncharacterized protein</fullName>
    </submittedName>
</protein>
<reference evidence="1" key="1">
    <citation type="submission" date="2022-10" db="EMBL/GenBank/DDBJ databases">
        <title>Genome sequences of endogenous nimaviruses in decapod crustaceans.</title>
        <authorList>
            <person name="Kawato S."/>
            <person name="Nozaki R."/>
            <person name="Kondo H."/>
            <person name="Hirono I."/>
        </authorList>
    </citation>
    <scope>NUCLEOTIDE SEQUENCE</scope>
    <source>
        <strain evidence="1">Lva-Nima_1</strain>
    </source>
</reference>
<name>A0A9C7C5M9_9VIRU</name>
<dbReference type="EMBL" id="LC738872">
    <property type="protein sequence ID" value="BDT62194.1"/>
    <property type="molecule type" value="Genomic_DNA"/>
</dbReference>
<proteinExistence type="predicted"/>